<sequence length="439" mass="48142">MKRWPTYSLLILGLMAPAQLSAQIQDPSEQKQDRAQWSAESGTLDRDLSIRLPKGFKATLFADDLGRARHLAVRADGTVYASLYGEKDGGWLWALNDDDGDGKADRQKLFGDYGGTGLAIHDGWLYFSSDTKIGRYKLGDEPMPTSAPETIVSGFPEQNTHATKPMTFDGKGAMFVTVGAPSNACQERARTPGSMGLKPCPQLELQAGIWRFNANETGQVHGKDGSLYATGIRNGLAMDWNKSADALYFLSHGRDQLSQLFPQYYNDQQNAELPAEEFHKAYEGSDHGWPYSYWDHIRGERMVAPEYGGDGKTPVSDADYVEPLSVFPGHWAPNDLVFYDGTAFPDAFRHGAFIAFHGSWNRAPLPQAGYNVAFIPMDAEGTVTGEPIIFADGFKGTDELASPRAAKHRPTGLAIGPDGALYIADDAAGRIWKVTYEGR</sequence>
<comment type="caution">
    <text evidence="5">The sequence shown here is derived from an EMBL/GenBank/DDBJ whole genome shotgun (WGS) entry which is preliminary data.</text>
</comment>
<dbReference type="AlphaFoldDB" id="A0A5A7N8T3"/>
<keyword evidence="1" id="KW-0677">Repeat</keyword>
<dbReference type="RefSeq" id="WP_052371180.1">
    <property type="nucleotide sequence ID" value="NZ_BKCN01000006.1"/>
</dbReference>
<feature type="domain" description="Pyrroloquinoline quinone-dependent pyranose dehydrogenase beta-propeller" evidence="4">
    <location>
        <begin position="52"/>
        <end position="435"/>
    </location>
</feature>
<name>A0A5A7N8T3_9PROT</name>
<dbReference type="PANTHER" id="PTHR33546:SF1">
    <property type="entry name" value="LARGE, MULTIFUNCTIONAL SECRETED PROTEIN"/>
    <property type="match status" value="1"/>
</dbReference>
<dbReference type="PROSITE" id="PS51125">
    <property type="entry name" value="NHL"/>
    <property type="match status" value="1"/>
</dbReference>
<dbReference type="InterPro" id="IPR011041">
    <property type="entry name" value="Quinoprot_gluc/sorb_DH_b-prop"/>
</dbReference>
<protein>
    <submittedName>
        <fullName evidence="5">Sorbosone dehydrogenase</fullName>
    </submittedName>
</protein>
<proteinExistence type="predicted"/>
<dbReference type="EMBL" id="BKCN01000006">
    <property type="protein sequence ID" value="GER03820.1"/>
    <property type="molecule type" value="Genomic_DNA"/>
</dbReference>
<feature type="repeat" description="NHL" evidence="2">
    <location>
        <begin position="409"/>
        <end position="437"/>
    </location>
</feature>
<evidence type="ECO:0000313" key="5">
    <source>
        <dbReference type="EMBL" id="GER03820.1"/>
    </source>
</evidence>
<dbReference type="Proteomes" id="UP000324996">
    <property type="component" value="Unassembled WGS sequence"/>
</dbReference>
<dbReference type="Gene3D" id="2.120.10.30">
    <property type="entry name" value="TolB, C-terminal domain"/>
    <property type="match status" value="1"/>
</dbReference>
<evidence type="ECO:0000259" key="4">
    <source>
        <dbReference type="Pfam" id="PF22807"/>
    </source>
</evidence>
<gene>
    <name evidence="5" type="ORF">JCM17846_15020</name>
</gene>
<dbReference type="InterPro" id="IPR011042">
    <property type="entry name" value="6-blade_b-propeller_TolB-like"/>
</dbReference>
<dbReference type="InterPro" id="IPR054539">
    <property type="entry name" value="Beta-prop_PDH"/>
</dbReference>
<dbReference type="PANTHER" id="PTHR33546">
    <property type="entry name" value="LARGE, MULTIFUNCTIONAL SECRETED PROTEIN-RELATED"/>
    <property type="match status" value="1"/>
</dbReference>
<dbReference type="InterPro" id="IPR001258">
    <property type="entry name" value="NHL_repeat"/>
</dbReference>
<reference evidence="5 6" key="1">
    <citation type="submission" date="2019-09" db="EMBL/GenBank/DDBJ databases">
        <title>NBRP : Genome information of microbial organism related human and environment.</title>
        <authorList>
            <person name="Hattori M."/>
            <person name="Oshima K."/>
            <person name="Inaba H."/>
            <person name="Suda W."/>
            <person name="Sakamoto M."/>
            <person name="Iino T."/>
            <person name="Kitahara M."/>
            <person name="Oshida Y."/>
            <person name="Iida T."/>
            <person name="Kudo T."/>
            <person name="Itoh T."/>
            <person name="Ohkuma M."/>
        </authorList>
    </citation>
    <scope>NUCLEOTIDE SEQUENCE [LARGE SCALE GENOMIC DNA]</scope>
    <source>
        <strain evidence="5 6">Q-1</strain>
    </source>
</reference>
<evidence type="ECO:0000256" key="3">
    <source>
        <dbReference type="SAM" id="SignalP"/>
    </source>
</evidence>
<feature type="signal peptide" evidence="3">
    <location>
        <begin position="1"/>
        <end position="22"/>
    </location>
</feature>
<keyword evidence="3" id="KW-0732">Signal</keyword>
<evidence type="ECO:0000256" key="2">
    <source>
        <dbReference type="PROSITE-ProRule" id="PRU00504"/>
    </source>
</evidence>
<evidence type="ECO:0000256" key="1">
    <source>
        <dbReference type="ARBA" id="ARBA00022737"/>
    </source>
</evidence>
<keyword evidence="6" id="KW-1185">Reference proteome</keyword>
<dbReference type="SUPFAM" id="SSF50952">
    <property type="entry name" value="Soluble quinoprotein glucose dehydrogenase"/>
    <property type="match status" value="1"/>
</dbReference>
<evidence type="ECO:0000313" key="6">
    <source>
        <dbReference type="Proteomes" id="UP000324996"/>
    </source>
</evidence>
<feature type="chain" id="PRO_5022929504" evidence="3">
    <location>
        <begin position="23"/>
        <end position="439"/>
    </location>
</feature>
<dbReference type="Pfam" id="PF22807">
    <property type="entry name" value="TrAA12"/>
    <property type="match status" value="1"/>
</dbReference>
<organism evidence="5 6">
    <name type="scientific">Iodidimonas nitroreducens</name>
    <dbReference type="NCBI Taxonomy" id="1236968"/>
    <lineage>
        <taxon>Bacteria</taxon>
        <taxon>Pseudomonadati</taxon>
        <taxon>Pseudomonadota</taxon>
        <taxon>Alphaproteobacteria</taxon>
        <taxon>Iodidimonadales</taxon>
        <taxon>Iodidimonadaceae</taxon>
        <taxon>Iodidimonas</taxon>
    </lineage>
</organism>
<accession>A0A5A7N8T3</accession>